<evidence type="ECO:0000313" key="3">
    <source>
        <dbReference type="Proteomes" id="UP001242010"/>
    </source>
</evidence>
<keyword evidence="3" id="KW-1185">Reference proteome</keyword>
<organism evidence="2 3">
    <name type="scientific">Geothrix oryzae</name>
    <dbReference type="NCBI Taxonomy" id="2927975"/>
    <lineage>
        <taxon>Bacteria</taxon>
        <taxon>Pseudomonadati</taxon>
        <taxon>Acidobacteriota</taxon>
        <taxon>Holophagae</taxon>
        <taxon>Holophagales</taxon>
        <taxon>Holophagaceae</taxon>
        <taxon>Geothrix</taxon>
    </lineage>
</organism>
<dbReference type="InterPro" id="IPR034660">
    <property type="entry name" value="DinB/YfiT-like"/>
</dbReference>
<protein>
    <recommendedName>
        <fullName evidence="1">DinB-like domain-containing protein</fullName>
    </recommendedName>
</protein>
<gene>
    <name evidence="2" type="ORF">GETHOR_23110</name>
</gene>
<dbReference type="Proteomes" id="UP001242010">
    <property type="component" value="Chromosome"/>
</dbReference>
<dbReference type="Pfam" id="PF12867">
    <property type="entry name" value="DinB_2"/>
    <property type="match status" value="1"/>
</dbReference>
<dbReference type="InterPro" id="IPR024775">
    <property type="entry name" value="DinB-like"/>
</dbReference>
<reference evidence="3" key="1">
    <citation type="journal article" date="2023" name="Int. J. Syst. Evol. Microbiol.">
        <title>Mesoterricola silvestris gen. nov., sp. nov., Mesoterricola sediminis sp. nov., Geothrix oryzae sp. nov., Geothrix edaphica sp. nov., Geothrix rubra sp. nov., and Geothrix limicola sp. nov., six novel members of Acidobacteriota isolated from soils.</title>
        <authorList>
            <person name="Itoh H."/>
            <person name="Sugisawa Y."/>
            <person name="Mise K."/>
            <person name="Xu Z."/>
            <person name="Kuniyasu M."/>
            <person name="Ushijima N."/>
            <person name="Kawano K."/>
            <person name="Kobayashi E."/>
            <person name="Shiratori Y."/>
            <person name="Masuda Y."/>
            <person name="Senoo K."/>
        </authorList>
    </citation>
    <scope>NUCLEOTIDE SEQUENCE [LARGE SCALE GENOMIC DNA]</scope>
    <source>
        <strain evidence="3">Red222</strain>
    </source>
</reference>
<proteinExistence type="predicted"/>
<dbReference type="SUPFAM" id="SSF109854">
    <property type="entry name" value="DinB/YfiT-like putative metalloenzymes"/>
    <property type="match status" value="1"/>
</dbReference>
<dbReference type="RefSeq" id="WP_286353928.1">
    <property type="nucleotide sequence ID" value="NZ_AP027079.1"/>
</dbReference>
<evidence type="ECO:0000259" key="1">
    <source>
        <dbReference type="Pfam" id="PF12867"/>
    </source>
</evidence>
<dbReference type="Gene3D" id="1.20.120.450">
    <property type="entry name" value="dinb family like domain"/>
    <property type="match status" value="1"/>
</dbReference>
<dbReference type="EMBL" id="AP027079">
    <property type="protein sequence ID" value="BDU70210.1"/>
    <property type="molecule type" value="Genomic_DNA"/>
</dbReference>
<evidence type="ECO:0000313" key="2">
    <source>
        <dbReference type="EMBL" id="BDU70210.1"/>
    </source>
</evidence>
<accession>A0ABM8DT23</accession>
<name>A0ABM8DT23_9BACT</name>
<feature type="domain" description="DinB-like" evidence="1">
    <location>
        <begin position="30"/>
        <end position="151"/>
    </location>
</feature>
<sequence length="166" mass="17822">MPETQTLTSTCLADQLERGFRGGAWHGPAVMELLTGVDGPLAQWRPYPTSHSMAELAGHLAYWLRDAERQIVGAPHLQGGPGSDWGPAVMDSEAAWQAVCAALEEAHGRLRTAVLQVEESRFDEARSGSDTTIRGLLMGTLQHNAYHAGQIALLRKLAEAAGGRPS</sequence>